<dbReference type="PANTHER" id="PTHR22642:SF2">
    <property type="entry name" value="PROTEIN LONG AFTER FAR-RED 3"/>
    <property type="match status" value="1"/>
</dbReference>
<dbReference type="SUPFAM" id="SSF51556">
    <property type="entry name" value="Metallo-dependent hydrolases"/>
    <property type="match status" value="1"/>
</dbReference>
<protein>
    <submittedName>
        <fullName evidence="2">Amidohydrolase</fullName>
    </submittedName>
</protein>
<accession>A0ABS0P068</accession>
<organism evidence="2 3">
    <name type="scientific">Bradyrhizobium diversitatis</name>
    <dbReference type="NCBI Taxonomy" id="2755406"/>
    <lineage>
        <taxon>Bacteria</taxon>
        <taxon>Pseudomonadati</taxon>
        <taxon>Pseudomonadota</taxon>
        <taxon>Alphaproteobacteria</taxon>
        <taxon>Hyphomicrobiales</taxon>
        <taxon>Nitrobacteraceae</taxon>
        <taxon>Bradyrhizobium</taxon>
    </lineage>
</organism>
<comment type="caution">
    <text evidence="2">The sequence shown here is derived from an EMBL/GenBank/DDBJ whole genome shotgun (WGS) entry which is preliminary data.</text>
</comment>
<dbReference type="Proteomes" id="UP001194539">
    <property type="component" value="Unassembled WGS sequence"/>
</dbReference>
<dbReference type="EMBL" id="JACEGD010000008">
    <property type="protein sequence ID" value="MBH5386656.1"/>
    <property type="molecule type" value="Genomic_DNA"/>
</dbReference>
<proteinExistence type="predicted"/>
<dbReference type="Gene3D" id="3.10.310.70">
    <property type="match status" value="1"/>
</dbReference>
<evidence type="ECO:0000313" key="2">
    <source>
        <dbReference type="EMBL" id="MBH5386656.1"/>
    </source>
</evidence>
<name>A0ABS0P068_9BRAD</name>
<gene>
    <name evidence="2" type="ORF">H1B27_10210</name>
</gene>
<evidence type="ECO:0000259" key="1">
    <source>
        <dbReference type="Pfam" id="PF07969"/>
    </source>
</evidence>
<dbReference type="PANTHER" id="PTHR22642">
    <property type="entry name" value="IMIDAZOLONEPROPIONASE"/>
    <property type="match status" value="1"/>
</dbReference>
<reference evidence="2 3" key="1">
    <citation type="submission" date="2020-07" db="EMBL/GenBank/DDBJ databases">
        <title>Bradyrhizobium diversity isolated from nodules of indigenous legumes of Western Australia.</title>
        <authorList>
            <person name="Klepa M.S."/>
        </authorList>
    </citation>
    <scope>NUCLEOTIDE SEQUENCE [LARGE SCALE GENOMIC DNA]</scope>
    <source>
        <strain evidence="2 3">CNPSo 4019</strain>
    </source>
</reference>
<dbReference type="InterPro" id="IPR033932">
    <property type="entry name" value="YtcJ-like"/>
</dbReference>
<dbReference type="InterPro" id="IPR013108">
    <property type="entry name" value="Amidohydro_3"/>
</dbReference>
<dbReference type="InterPro" id="IPR011059">
    <property type="entry name" value="Metal-dep_hydrolase_composite"/>
</dbReference>
<dbReference type="Gene3D" id="3.20.20.140">
    <property type="entry name" value="Metal-dependent hydrolases"/>
    <property type="match status" value="1"/>
</dbReference>
<sequence>MNSTDSHERSFNRGGANSVWPDSIFVNGNVVTADADFRVVSAVAIRDGKFVLVGETSEVRSTAGPPTEIIDLQGRTVLPGLIDTHAHVERAGLLESTVQLNDVATVAQALDRIRHYADKLPAGRWVRGAEWHPIAQLTEKRFLTREELDQAAPRNPVCLPVGHFTLVNSKALAMAGISRETADPEGGIIHRDKATGEPNGTLEEAAEGLVHALLPQWSEDERDEQLQHAMRYFNEFGLTSAISAAVDPATMRAHQRVRRSGKASLRISAMYAPTGGLNPAMTTDEWDLFFARIGAASDFGDDWLSYSGVKLQIDGGMTLRTAAMRDGYPDDPAYKGTIVIEPARFNALVATANRYGWRVGVHAVGDAAIDTVLEAYERASAERSIRGRRFIIIHGSLMRRDQMERARALDVRVDAQTSFLWDKAPAVAKFLGKETADRAFPMRTMIDVMGLDAVAQGTDYPTNSLNPFINMYVMVTRRDRSGQTFGAAERISREEAIRLYTSAAARYSFSERKTGSIEPGKYADMVVISDDILSVPDEAIKDIVAIRTIVEGRTVFVREL</sequence>
<dbReference type="CDD" id="cd01300">
    <property type="entry name" value="YtcJ_like"/>
    <property type="match status" value="1"/>
</dbReference>
<keyword evidence="3" id="KW-1185">Reference proteome</keyword>
<feature type="domain" description="Amidohydrolase 3" evidence="1">
    <location>
        <begin position="68"/>
        <end position="556"/>
    </location>
</feature>
<dbReference type="InterPro" id="IPR032466">
    <property type="entry name" value="Metal_Hydrolase"/>
</dbReference>
<dbReference type="RefSeq" id="WP_197965954.1">
    <property type="nucleotide sequence ID" value="NZ_JACEGD010000008.1"/>
</dbReference>
<evidence type="ECO:0000313" key="3">
    <source>
        <dbReference type="Proteomes" id="UP001194539"/>
    </source>
</evidence>
<dbReference type="Gene3D" id="2.30.40.10">
    <property type="entry name" value="Urease, subunit C, domain 1"/>
    <property type="match status" value="1"/>
</dbReference>
<dbReference type="SUPFAM" id="SSF51338">
    <property type="entry name" value="Composite domain of metallo-dependent hydrolases"/>
    <property type="match status" value="1"/>
</dbReference>
<dbReference type="Pfam" id="PF07969">
    <property type="entry name" value="Amidohydro_3"/>
    <property type="match status" value="1"/>
</dbReference>